<reference evidence="1" key="1">
    <citation type="submission" date="2019-10" db="EMBL/GenBank/DDBJ databases">
        <title>Conservation and host-specific expression of non-tandemly repeated heterogenous ribosome RNA gene in arbuscular mycorrhizal fungi.</title>
        <authorList>
            <person name="Maeda T."/>
            <person name="Kobayashi Y."/>
            <person name="Nakagawa T."/>
            <person name="Ezawa T."/>
            <person name="Yamaguchi K."/>
            <person name="Bino T."/>
            <person name="Nishimoto Y."/>
            <person name="Shigenobu S."/>
            <person name="Kawaguchi M."/>
        </authorList>
    </citation>
    <scope>NUCLEOTIDE SEQUENCE</scope>
    <source>
        <strain evidence="1">HR1</strain>
    </source>
</reference>
<evidence type="ECO:0000313" key="1">
    <source>
        <dbReference type="EMBL" id="GET01125.1"/>
    </source>
</evidence>
<gene>
    <name evidence="1" type="ORF">RCL2_002754900</name>
</gene>
<comment type="caution">
    <text evidence="1">The sequence shown here is derived from an EMBL/GenBank/DDBJ whole genome shotgun (WGS) entry which is preliminary data.</text>
</comment>
<proteinExistence type="predicted"/>
<protein>
    <submittedName>
        <fullName evidence="1">Uncharacterized protein</fullName>
    </submittedName>
</protein>
<dbReference type="AlphaFoldDB" id="A0A8H3M8H2"/>
<accession>A0A8H3M8H2</accession>
<name>A0A8H3M8H2_9GLOM</name>
<organism evidence="1 2">
    <name type="scientific">Rhizophagus clarus</name>
    <dbReference type="NCBI Taxonomy" id="94130"/>
    <lineage>
        <taxon>Eukaryota</taxon>
        <taxon>Fungi</taxon>
        <taxon>Fungi incertae sedis</taxon>
        <taxon>Mucoromycota</taxon>
        <taxon>Glomeromycotina</taxon>
        <taxon>Glomeromycetes</taxon>
        <taxon>Glomerales</taxon>
        <taxon>Glomeraceae</taxon>
        <taxon>Rhizophagus</taxon>
    </lineage>
</organism>
<evidence type="ECO:0000313" key="2">
    <source>
        <dbReference type="Proteomes" id="UP000615446"/>
    </source>
</evidence>
<dbReference type="Proteomes" id="UP000615446">
    <property type="component" value="Unassembled WGS sequence"/>
</dbReference>
<dbReference type="EMBL" id="BLAL01000297">
    <property type="protein sequence ID" value="GET01125.1"/>
    <property type="molecule type" value="Genomic_DNA"/>
</dbReference>
<sequence>MLRREWAEISLVQKIVVEIKQIIIFKVKSVMAHRKNLYEIYPVKVSQHTHRHKTLDVTLHSISDMH</sequence>